<feature type="signal peptide" evidence="1">
    <location>
        <begin position="1"/>
        <end position="23"/>
    </location>
</feature>
<keyword evidence="1" id="KW-0732">Signal</keyword>
<evidence type="ECO:0000313" key="2">
    <source>
        <dbReference type="EMBL" id="KAF9471247.1"/>
    </source>
</evidence>
<dbReference type="AlphaFoldDB" id="A0A9P6CM13"/>
<evidence type="ECO:0000256" key="1">
    <source>
        <dbReference type="SAM" id="SignalP"/>
    </source>
</evidence>
<name>A0A9P6CM13_9AGAR</name>
<proteinExistence type="predicted"/>
<dbReference type="OrthoDB" id="271448at2759"/>
<protein>
    <submittedName>
        <fullName evidence="2">Uncharacterized protein</fullName>
    </submittedName>
</protein>
<evidence type="ECO:0000313" key="3">
    <source>
        <dbReference type="Proteomes" id="UP000807469"/>
    </source>
</evidence>
<dbReference type="EMBL" id="MU155725">
    <property type="protein sequence ID" value="KAF9471247.1"/>
    <property type="molecule type" value="Genomic_DNA"/>
</dbReference>
<dbReference type="Proteomes" id="UP000807469">
    <property type="component" value="Unassembled WGS sequence"/>
</dbReference>
<sequence>MKTFHQSPRILCVIAAFLHSASSLQLGVPIDPASFPNIPHIDTPSIPPPQTDFLAIEAAIVAASETKSGAKASHSNAAGLDTQTPIGYDLIFGPITAATGASGFMGSTLISEYSVTSCAELCNSRAPDANGGACQFFNIWLTTVNNTQQTTCAFYFIPTDGSTATNKGTSALKISESRGYTRVTLIQDGGFEGWNCTACCTAPFCSTRSYFAWEVLPLPGFTTLDGVTTILRLTGAHTGFDFATLGCFDTPQNPGILQPVAQPLQTIAGQKYLITFFHQARSNNGDGTFSSQFKVLWNGNVVFTITGPLPDLNWRYYQVKITAVGGDKVGFEDTFQNVSPASAIDDVFLLIDN</sequence>
<feature type="chain" id="PRO_5040404817" evidence="1">
    <location>
        <begin position="24"/>
        <end position="353"/>
    </location>
</feature>
<organism evidence="2 3">
    <name type="scientific">Pholiota conissans</name>
    <dbReference type="NCBI Taxonomy" id="109636"/>
    <lineage>
        <taxon>Eukaryota</taxon>
        <taxon>Fungi</taxon>
        <taxon>Dikarya</taxon>
        <taxon>Basidiomycota</taxon>
        <taxon>Agaricomycotina</taxon>
        <taxon>Agaricomycetes</taxon>
        <taxon>Agaricomycetidae</taxon>
        <taxon>Agaricales</taxon>
        <taxon>Agaricineae</taxon>
        <taxon>Strophariaceae</taxon>
        <taxon>Pholiota</taxon>
    </lineage>
</organism>
<comment type="caution">
    <text evidence="2">The sequence shown here is derived from an EMBL/GenBank/DDBJ whole genome shotgun (WGS) entry which is preliminary data.</text>
</comment>
<keyword evidence="3" id="KW-1185">Reference proteome</keyword>
<gene>
    <name evidence="2" type="ORF">BDN70DRAFT_998689</name>
</gene>
<accession>A0A9P6CM13</accession>
<reference evidence="2" key="1">
    <citation type="submission" date="2020-11" db="EMBL/GenBank/DDBJ databases">
        <authorList>
            <consortium name="DOE Joint Genome Institute"/>
            <person name="Ahrendt S."/>
            <person name="Riley R."/>
            <person name="Andreopoulos W."/>
            <person name="Labutti K."/>
            <person name="Pangilinan J."/>
            <person name="Ruiz-Duenas F.J."/>
            <person name="Barrasa J.M."/>
            <person name="Sanchez-Garcia M."/>
            <person name="Camarero S."/>
            <person name="Miyauchi S."/>
            <person name="Serrano A."/>
            <person name="Linde D."/>
            <person name="Babiker R."/>
            <person name="Drula E."/>
            <person name="Ayuso-Fernandez I."/>
            <person name="Pacheco R."/>
            <person name="Padilla G."/>
            <person name="Ferreira P."/>
            <person name="Barriuso J."/>
            <person name="Kellner H."/>
            <person name="Castanera R."/>
            <person name="Alfaro M."/>
            <person name="Ramirez L."/>
            <person name="Pisabarro A.G."/>
            <person name="Kuo A."/>
            <person name="Tritt A."/>
            <person name="Lipzen A."/>
            <person name="He G."/>
            <person name="Yan M."/>
            <person name="Ng V."/>
            <person name="Cullen D."/>
            <person name="Martin F."/>
            <person name="Rosso M.-N."/>
            <person name="Henrissat B."/>
            <person name="Hibbett D."/>
            <person name="Martinez A.T."/>
            <person name="Grigoriev I.V."/>
        </authorList>
    </citation>
    <scope>NUCLEOTIDE SEQUENCE</scope>
    <source>
        <strain evidence="2">CIRM-BRFM 674</strain>
    </source>
</reference>